<evidence type="ECO:0000313" key="2">
    <source>
        <dbReference type="Proteomes" id="UP000287872"/>
    </source>
</evidence>
<dbReference type="EMBL" id="BHYK01000061">
    <property type="protein sequence ID" value="GCD13127.1"/>
    <property type="molecule type" value="Genomic_DNA"/>
</dbReference>
<dbReference type="Proteomes" id="UP000287872">
    <property type="component" value="Unassembled WGS sequence"/>
</dbReference>
<name>A0A401UUA9_9CLOT</name>
<protein>
    <submittedName>
        <fullName evidence="1">Uncharacterized protein</fullName>
    </submittedName>
</protein>
<dbReference type="OrthoDB" id="1739576at2"/>
<dbReference type="RefSeq" id="WP_125006404.1">
    <property type="nucleotide sequence ID" value="NZ_BHYK01000061.1"/>
</dbReference>
<dbReference type="AlphaFoldDB" id="A0A401UUA9"/>
<accession>A0A401UUA9</accession>
<sequence>MFDLNIVSKRYFTIKIGELVLEVEPPKLKALKKITALSKAKNEDTMDELAEAVGMILSKNKSGHNVPDELIDELDLDQMSQILTAYFEWLSKAKNSPN</sequence>
<evidence type="ECO:0000313" key="1">
    <source>
        <dbReference type="EMBL" id="GCD13127.1"/>
    </source>
</evidence>
<gene>
    <name evidence="1" type="ORF">Ctaglu_47500</name>
</gene>
<organism evidence="1 2">
    <name type="scientific">Clostridium tagluense</name>
    <dbReference type="NCBI Taxonomy" id="360422"/>
    <lineage>
        <taxon>Bacteria</taxon>
        <taxon>Bacillati</taxon>
        <taxon>Bacillota</taxon>
        <taxon>Clostridia</taxon>
        <taxon>Eubacteriales</taxon>
        <taxon>Clostridiaceae</taxon>
        <taxon>Clostridium</taxon>
    </lineage>
</organism>
<proteinExistence type="predicted"/>
<reference evidence="1 2" key="1">
    <citation type="submission" date="2018-11" db="EMBL/GenBank/DDBJ databases">
        <title>Genome sequencing and assembly of Clostridium tagluense strain A121.</title>
        <authorList>
            <person name="Murakami T."/>
            <person name="Segawa T."/>
            <person name="Shcherbakova V.A."/>
            <person name="Mori H."/>
            <person name="Yoshimura Y."/>
        </authorList>
    </citation>
    <scope>NUCLEOTIDE SEQUENCE [LARGE SCALE GENOMIC DNA]</scope>
    <source>
        <strain evidence="1 2">A121</strain>
    </source>
</reference>
<keyword evidence="2" id="KW-1185">Reference proteome</keyword>
<comment type="caution">
    <text evidence="1">The sequence shown here is derived from an EMBL/GenBank/DDBJ whole genome shotgun (WGS) entry which is preliminary data.</text>
</comment>